<evidence type="ECO:0000256" key="11">
    <source>
        <dbReference type="SAM" id="Coils"/>
    </source>
</evidence>
<dbReference type="InterPro" id="IPR005467">
    <property type="entry name" value="His_kinase_dom"/>
</dbReference>
<evidence type="ECO:0000256" key="3">
    <source>
        <dbReference type="ARBA" id="ARBA00012438"/>
    </source>
</evidence>
<dbReference type="InterPro" id="IPR003661">
    <property type="entry name" value="HisK_dim/P_dom"/>
</dbReference>
<proteinExistence type="predicted"/>
<dbReference type="PANTHER" id="PTHR45436">
    <property type="entry name" value="SENSOR HISTIDINE KINASE YKOH"/>
    <property type="match status" value="1"/>
</dbReference>
<reference evidence="15 16" key="1">
    <citation type="submission" date="2020-07" db="EMBL/GenBank/DDBJ databases">
        <title>Sequencing the genomes of 1000 actinobacteria strains.</title>
        <authorList>
            <person name="Klenk H.-P."/>
        </authorList>
    </citation>
    <scope>NUCLEOTIDE SEQUENCE [LARGE SCALE GENOMIC DNA]</scope>
    <source>
        <strain evidence="15 16">DSM 100723</strain>
    </source>
</reference>
<dbReference type="Gene3D" id="3.30.565.10">
    <property type="entry name" value="Histidine kinase-like ATPase, C-terminal domain"/>
    <property type="match status" value="1"/>
</dbReference>
<dbReference type="Gene3D" id="1.10.287.130">
    <property type="match status" value="1"/>
</dbReference>
<dbReference type="InterPro" id="IPR003594">
    <property type="entry name" value="HATPase_dom"/>
</dbReference>
<dbReference type="EC" id="2.7.13.3" evidence="3"/>
<comment type="catalytic activity">
    <reaction evidence="1">
        <text>ATP + protein L-histidine = ADP + protein N-phospho-L-histidine.</text>
        <dbReference type="EC" id="2.7.13.3"/>
    </reaction>
</comment>
<organism evidence="15 16">
    <name type="scientific">Microlunatus kandeliicorticis</name>
    <dbReference type="NCBI Taxonomy" id="1759536"/>
    <lineage>
        <taxon>Bacteria</taxon>
        <taxon>Bacillati</taxon>
        <taxon>Actinomycetota</taxon>
        <taxon>Actinomycetes</taxon>
        <taxon>Propionibacteriales</taxon>
        <taxon>Propionibacteriaceae</taxon>
        <taxon>Microlunatus</taxon>
    </lineage>
</organism>
<evidence type="ECO:0000256" key="6">
    <source>
        <dbReference type="ARBA" id="ARBA00022692"/>
    </source>
</evidence>
<feature type="domain" description="Histidine kinase" evidence="13">
    <location>
        <begin position="243"/>
        <end position="475"/>
    </location>
</feature>
<dbReference type="InterPro" id="IPR036890">
    <property type="entry name" value="HATPase_C_sf"/>
</dbReference>
<dbReference type="SMART" id="SM00388">
    <property type="entry name" value="HisKA"/>
    <property type="match status" value="1"/>
</dbReference>
<evidence type="ECO:0000313" key="15">
    <source>
        <dbReference type="EMBL" id="MBA8793474.1"/>
    </source>
</evidence>
<keyword evidence="4" id="KW-0597">Phosphoprotein</keyword>
<evidence type="ECO:0000256" key="5">
    <source>
        <dbReference type="ARBA" id="ARBA00022679"/>
    </source>
</evidence>
<keyword evidence="6 12" id="KW-0812">Transmembrane</keyword>
<dbReference type="Gene3D" id="6.10.340.10">
    <property type="match status" value="1"/>
</dbReference>
<feature type="domain" description="HAMP" evidence="14">
    <location>
        <begin position="168"/>
        <end position="221"/>
    </location>
</feature>
<evidence type="ECO:0000259" key="13">
    <source>
        <dbReference type="PROSITE" id="PS50109"/>
    </source>
</evidence>
<name>A0A7W3IQN7_9ACTN</name>
<feature type="transmembrane region" description="Helical" evidence="12">
    <location>
        <begin position="148"/>
        <end position="171"/>
    </location>
</feature>
<feature type="transmembrane region" description="Helical" evidence="12">
    <location>
        <begin position="20"/>
        <end position="43"/>
    </location>
</feature>
<comment type="subcellular location">
    <subcellularLocation>
        <location evidence="2">Cell membrane</location>
    </subcellularLocation>
</comment>
<dbReference type="RefSeq" id="WP_328823651.1">
    <property type="nucleotide sequence ID" value="NZ_JACGWT010000002.1"/>
</dbReference>
<dbReference type="Proteomes" id="UP000523079">
    <property type="component" value="Unassembled WGS sequence"/>
</dbReference>
<keyword evidence="9" id="KW-0902">Two-component regulatory system</keyword>
<feature type="coiled-coil region" evidence="11">
    <location>
        <begin position="209"/>
        <end position="236"/>
    </location>
</feature>
<dbReference type="EMBL" id="JACGWT010000002">
    <property type="protein sequence ID" value="MBA8793474.1"/>
    <property type="molecule type" value="Genomic_DNA"/>
</dbReference>
<dbReference type="SUPFAM" id="SSF55874">
    <property type="entry name" value="ATPase domain of HSP90 chaperone/DNA topoisomerase II/histidine kinase"/>
    <property type="match status" value="1"/>
</dbReference>
<keyword evidence="8 12" id="KW-1133">Transmembrane helix</keyword>
<sequence length="491" mass="51267">MTAPAPDPAAPTGRLRTVSLRFRATLTVLLVLLVVVAGLAVVVDRTFAAEANRNANALLTGRAQLARQLARQGVGPQQLVNRVDAHGIRASLVLPDGRVFGTPPSNGRRDLVDRVQLSSPGRVDGAVLTLVVDRAFLDNAQQTLRRTLLLAGLGALLLGGLSITLGLRYALRPLNAFGALARDVISGRRGGRLAPDRTDTELGQAAAAVDGMLDALEGAEQHARDAEADARRAARRSQEFLSDAAHELRTPIAGVQAAAETLLHQGSDEGGLSTTEREQLLVLLVREAQRAGRLSEDLLTTARLDTGVDVQHERIDLAELVRGEADRTALLHPGVELAVHGLSRLADPWLTSDPAKIRSVLGNLLGNAARATAATGPAGSIAVTVSEEPGRVRVLVTDSGPGVPAADRERIFERLVRLDASRTRGSDGPGTSGGAGLGLAIARGYARALGGDLVCVEPPPDVRGAAFLLTLPRTARTVVGSGASPAPSDRP</sequence>
<keyword evidence="10 12" id="KW-0472">Membrane</keyword>
<dbReference type="SUPFAM" id="SSF47384">
    <property type="entry name" value="Homodimeric domain of signal transducing histidine kinase"/>
    <property type="match status" value="1"/>
</dbReference>
<evidence type="ECO:0000256" key="2">
    <source>
        <dbReference type="ARBA" id="ARBA00004236"/>
    </source>
</evidence>
<dbReference type="InterPro" id="IPR050428">
    <property type="entry name" value="TCS_sensor_his_kinase"/>
</dbReference>
<evidence type="ECO:0000256" key="12">
    <source>
        <dbReference type="SAM" id="Phobius"/>
    </source>
</evidence>
<dbReference type="PROSITE" id="PS50109">
    <property type="entry name" value="HIS_KIN"/>
    <property type="match status" value="1"/>
</dbReference>
<dbReference type="GO" id="GO:0000155">
    <property type="term" value="F:phosphorelay sensor kinase activity"/>
    <property type="evidence" value="ECO:0007669"/>
    <property type="project" value="InterPro"/>
</dbReference>
<keyword evidence="11" id="KW-0175">Coiled coil</keyword>
<dbReference type="AlphaFoldDB" id="A0A7W3IQN7"/>
<dbReference type="PANTHER" id="PTHR45436:SF5">
    <property type="entry name" value="SENSOR HISTIDINE KINASE TRCS"/>
    <property type="match status" value="1"/>
</dbReference>
<evidence type="ECO:0000256" key="9">
    <source>
        <dbReference type="ARBA" id="ARBA00023012"/>
    </source>
</evidence>
<dbReference type="SMART" id="SM00387">
    <property type="entry name" value="HATPase_c"/>
    <property type="match status" value="1"/>
</dbReference>
<keyword evidence="16" id="KW-1185">Reference proteome</keyword>
<dbReference type="CDD" id="cd00082">
    <property type="entry name" value="HisKA"/>
    <property type="match status" value="1"/>
</dbReference>
<dbReference type="InterPro" id="IPR003660">
    <property type="entry name" value="HAMP_dom"/>
</dbReference>
<protein>
    <recommendedName>
        <fullName evidence="3">histidine kinase</fullName>
        <ecNumber evidence="3">2.7.13.3</ecNumber>
    </recommendedName>
</protein>
<evidence type="ECO:0000256" key="4">
    <source>
        <dbReference type="ARBA" id="ARBA00022553"/>
    </source>
</evidence>
<dbReference type="CDD" id="cd00075">
    <property type="entry name" value="HATPase"/>
    <property type="match status" value="1"/>
</dbReference>
<evidence type="ECO:0000256" key="8">
    <source>
        <dbReference type="ARBA" id="ARBA00022989"/>
    </source>
</evidence>
<evidence type="ECO:0000256" key="1">
    <source>
        <dbReference type="ARBA" id="ARBA00000085"/>
    </source>
</evidence>
<comment type="caution">
    <text evidence="15">The sequence shown here is derived from an EMBL/GenBank/DDBJ whole genome shotgun (WGS) entry which is preliminary data.</text>
</comment>
<accession>A0A7W3IQN7</accession>
<keyword evidence="5" id="KW-0808">Transferase</keyword>
<dbReference type="Pfam" id="PF02518">
    <property type="entry name" value="HATPase_c"/>
    <property type="match status" value="1"/>
</dbReference>
<evidence type="ECO:0000313" key="16">
    <source>
        <dbReference type="Proteomes" id="UP000523079"/>
    </source>
</evidence>
<dbReference type="PRINTS" id="PR00344">
    <property type="entry name" value="BCTRLSENSOR"/>
</dbReference>
<dbReference type="Pfam" id="PF00512">
    <property type="entry name" value="HisKA"/>
    <property type="match status" value="1"/>
</dbReference>
<dbReference type="InterPro" id="IPR004358">
    <property type="entry name" value="Sig_transdc_His_kin-like_C"/>
</dbReference>
<keyword evidence="7 15" id="KW-0418">Kinase</keyword>
<evidence type="ECO:0000256" key="10">
    <source>
        <dbReference type="ARBA" id="ARBA00023136"/>
    </source>
</evidence>
<evidence type="ECO:0000256" key="7">
    <source>
        <dbReference type="ARBA" id="ARBA00022777"/>
    </source>
</evidence>
<dbReference type="GO" id="GO:0005886">
    <property type="term" value="C:plasma membrane"/>
    <property type="evidence" value="ECO:0007669"/>
    <property type="project" value="UniProtKB-SubCell"/>
</dbReference>
<evidence type="ECO:0000259" key="14">
    <source>
        <dbReference type="PROSITE" id="PS50885"/>
    </source>
</evidence>
<gene>
    <name evidence="15" type="ORF">FHX74_001079</name>
</gene>
<dbReference type="SMART" id="SM00304">
    <property type="entry name" value="HAMP"/>
    <property type="match status" value="1"/>
</dbReference>
<dbReference type="InterPro" id="IPR036097">
    <property type="entry name" value="HisK_dim/P_sf"/>
</dbReference>
<dbReference type="PROSITE" id="PS50885">
    <property type="entry name" value="HAMP"/>
    <property type="match status" value="1"/>
</dbReference>